<reference evidence="3" key="2">
    <citation type="submission" date="2020-09" db="EMBL/GenBank/DDBJ databases">
        <authorList>
            <person name="Sun Q."/>
            <person name="Zhou Y."/>
        </authorList>
    </citation>
    <scope>NUCLEOTIDE SEQUENCE</scope>
    <source>
        <strain evidence="3">CGMCC 1.12924</strain>
    </source>
</reference>
<comment type="caution">
    <text evidence="3">The sequence shown here is derived from an EMBL/GenBank/DDBJ whole genome shotgun (WGS) entry which is preliminary data.</text>
</comment>
<proteinExistence type="predicted"/>
<dbReference type="EMBL" id="BMGK01000001">
    <property type="protein sequence ID" value="GGD81751.1"/>
    <property type="molecule type" value="Genomic_DNA"/>
</dbReference>
<evidence type="ECO:0000256" key="1">
    <source>
        <dbReference type="SAM" id="Coils"/>
    </source>
</evidence>
<protein>
    <recommendedName>
        <fullName evidence="5">Chromosome partitioning protein ParA</fullName>
    </recommendedName>
</protein>
<dbReference type="AlphaFoldDB" id="A0A8J2V8E5"/>
<dbReference type="Proteomes" id="UP000652231">
    <property type="component" value="Unassembled WGS sequence"/>
</dbReference>
<keyword evidence="2" id="KW-0812">Transmembrane</keyword>
<evidence type="ECO:0000256" key="2">
    <source>
        <dbReference type="SAM" id="Phobius"/>
    </source>
</evidence>
<keyword evidence="4" id="KW-1185">Reference proteome</keyword>
<reference evidence="3" key="1">
    <citation type="journal article" date="2014" name="Int. J. Syst. Evol. Microbiol.">
        <title>Complete genome sequence of Corynebacterium casei LMG S-19264T (=DSM 44701T), isolated from a smear-ripened cheese.</title>
        <authorList>
            <consortium name="US DOE Joint Genome Institute (JGI-PGF)"/>
            <person name="Walter F."/>
            <person name="Albersmeier A."/>
            <person name="Kalinowski J."/>
            <person name="Ruckert C."/>
        </authorList>
    </citation>
    <scope>NUCLEOTIDE SEQUENCE</scope>
    <source>
        <strain evidence="3">CGMCC 1.12924</strain>
    </source>
</reference>
<sequence length="295" mass="33535">METENKKQNNSLKWFIGILALLLIALTIFTIKLYQDSQEATTNLEIQKMDIEKELEELLVNYNLTIEDNQTKDLKLLEARDRIEVLLDSVKDAQANLDLIRRYRIEINNLKSERDVLFRRADSLRIVTEQLQVEKDSTAFVLDETVKKVDSISLQNQALAEVVAKGSALKISGLKGEGVLVRNSGKIVETSRSRRADKVRTCFTINANEIAESGDRLLFIQVINPENNVLGEKSIVNFEDKILTYSTTSNIFYENEELDVCVLVNAVEDDLIEGIYHINIFDGPRLIANSTLELK</sequence>
<name>A0A8J2V8E5_9FLAO</name>
<feature type="transmembrane region" description="Helical" evidence="2">
    <location>
        <begin position="12"/>
        <end position="34"/>
    </location>
</feature>
<evidence type="ECO:0008006" key="5">
    <source>
        <dbReference type="Google" id="ProtNLM"/>
    </source>
</evidence>
<keyword evidence="2" id="KW-0472">Membrane</keyword>
<evidence type="ECO:0000313" key="4">
    <source>
        <dbReference type="Proteomes" id="UP000652231"/>
    </source>
</evidence>
<organism evidence="3 4">
    <name type="scientific">Planktosalinus lacus</name>
    <dbReference type="NCBI Taxonomy" id="1526573"/>
    <lineage>
        <taxon>Bacteria</taxon>
        <taxon>Pseudomonadati</taxon>
        <taxon>Bacteroidota</taxon>
        <taxon>Flavobacteriia</taxon>
        <taxon>Flavobacteriales</taxon>
        <taxon>Flavobacteriaceae</taxon>
        <taxon>Planktosalinus</taxon>
    </lineage>
</organism>
<gene>
    <name evidence="3" type="ORF">GCM10011312_02670</name>
</gene>
<keyword evidence="1" id="KW-0175">Coiled coil</keyword>
<accession>A0A8J2V8E5</accession>
<feature type="coiled-coil region" evidence="1">
    <location>
        <begin position="41"/>
        <end position="120"/>
    </location>
</feature>
<dbReference type="RefSeq" id="WP_188438698.1">
    <property type="nucleotide sequence ID" value="NZ_BMGK01000001.1"/>
</dbReference>
<evidence type="ECO:0000313" key="3">
    <source>
        <dbReference type="EMBL" id="GGD81751.1"/>
    </source>
</evidence>
<keyword evidence="2" id="KW-1133">Transmembrane helix</keyword>